<reference evidence="4" key="1">
    <citation type="journal article" date="2019" name="Int. J. Syst. Evol. Microbiol.">
        <title>The Global Catalogue of Microorganisms (GCM) 10K type strain sequencing project: providing services to taxonomists for standard genome sequencing and annotation.</title>
        <authorList>
            <consortium name="The Broad Institute Genomics Platform"/>
            <consortium name="The Broad Institute Genome Sequencing Center for Infectious Disease"/>
            <person name="Wu L."/>
            <person name="Ma J."/>
        </authorList>
    </citation>
    <scope>NUCLEOTIDE SEQUENCE [LARGE SCALE GENOMIC DNA]</scope>
    <source>
        <strain evidence="4">CGMCC 1.15420</strain>
    </source>
</reference>
<gene>
    <name evidence="3" type="ORF">GCM10010913_18230</name>
</gene>
<organism evidence="3 4">
    <name type="scientific">Paenibacillus aceti</name>
    <dbReference type="NCBI Taxonomy" id="1820010"/>
    <lineage>
        <taxon>Bacteria</taxon>
        <taxon>Bacillati</taxon>
        <taxon>Bacillota</taxon>
        <taxon>Bacilli</taxon>
        <taxon>Bacillales</taxon>
        <taxon>Paenibacillaceae</taxon>
        <taxon>Paenibacillus</taxon>
    </lineage>
</organism>
<name>A0ABQ1VV53_9BACL</name>
<feature type="region of interest" description="Disordered" evidence="1">
    <location>
        <begin position="67"/>
        <end position="126"/>
    </location>
</feature>
<proteinExistence type="predicted"/>
<dbReference type="RefSeq" id="WP_120461328.1">
    <property type="nucleotide sequence ID" value="NZ_BMIW01000010.1"/>
</dbReference>
<evidence type="ECO:0000313" key="4">
    <source>
        <dbReference type="Proteomes" id="UP000608420"/>
    </source>
</evidence>
<evidence type="ECO:0000256" key="2">
    <source>
        <dbReference type="SAM" id="Phobius"/>
    </source>
</evidence>
<dbReference type="Proteomes" id="UP000608420">
    <property type="component" value="Unassembled WGS sequence"/>
</dbReference>
<comment type="caution">
    <text evidence="3">The sequence shown here is derived from an EMBL/GenBank/DDBJ whole genome shotgun (WGS) entry which is preliminary data.</text>
</comment>
<keyword evidence="4" id="KW-1185">Reference proteome</keyword>
<sequence length="140" mass="15501">MAGKIRYFLLFGFIGFLITYAVSAGNNLFATSLIRSIVAFAVWFALSWAGSWMINFLKELPPDVETQEEAALAAEPEKGGNLDLTTPDESEEIGDLLKQTPEGDLSEQEFTPLNPPRLVKTTDDKAPEELAKVVRHLTEQ</sequence>
<accession>A0ABQ1VV53</accession>
<dbReference type="EMBL" id="BMIW01000010">
    <property type="protein sequence ID" value="GGF96991.1"/>
    <property type="molecule type" value="Genomic_DNA"/>
</dbReference>
<feature type="transmembrane region" description="Helical" evidence="2">
    <location>
        <begin position="33"/>
        <end position="54"/>
    </location>
</feature>
<evidence type="ECO:0000256" key="1">
    <source>
        <dbReference type="SAM" id="MobiDB-lite"/>
    </source>
</evidence>
<keyword evidence="2" id="KW-0812">Transmembrane</keyword>
<protein>
    <submittedName>
        <fullName evidence="3">Uncharacterized protein</fullName>
    </submittedName>
</protein>
<keyword evidence="2" id="KW-0472">Membrane</keyword>
<keyword evidence="2" id="KW-1133">Transmembrane helix</keyword>
<evidence type="ECO:0000313" key="3">
    <source>
        <dbReference type="EMBL" id="GGF96991.1"/>
    </source>
</evidence>